<dbReference type="InterPro" id="IPR050266">
    <property type="entry name" value="AB_hydrolase_sf"/>
</dbReference>
<comment type="caution">
    <text evidence="4">The sequence shown here is derived from an EMBL/GenBank/DDBJ whole genome shotgun (WGS) entry which is preliminary data.</text>
</comment>
<dbReference type="Gene3D" id="3.40.50.1820">
    <property type="entry name" value="alpha/beta hydrolase"/>
    <property type="match status" value="1"/>
</dbReference>
<name>A0A545TIE2_9GAMM</name>
<reference evidence="4 5" key="1">
    <citation type="submission" date="2019-06" db="EMBL/GenBank/DDBJ databases">
        <title>Draft genome of Aliikangiella marina GYP-15.</title>
        <authorList>
            <person name="Wang G."/>
        </authorList>
    </citation>
    <scope>NUCLEOTIDE SEQUENCE [LARGE SCALE GENOMIC DNA]</scope>
    <source>
        <strain evidence="4 5">GYP-15</strain>
    </source>
</reference>
<accession>A0A545TIE2</accession>
<dbReference type="InterPro" id="IPR029058">
    <property type="entry name" value="AB_hydrolase_fold"/>
</dbReference>
<evidence type="ECO:0000256" key="1">
    <source>
        <dbReference type="ARBA" id="ARBA00008645"/>
    </source>
</evidence>
<gene>
    <name evidence="4" type="ORF">FLL45_03305</name>
</gene>
<dbReference type="PANTHER" id="PTHR43798">
    <property type="entry name" value="MONOACYLGLYCEROL LIPASE"/>
    <property type="match status" value="1"/>
</dbReference>
<evidence type="ECO:0000313" key="4">
    <source>
        <dbReference type="EMBL" id="TQV76994.1"/>
    </source>
</evidence>
<dbReference type="Proteomes" id="UP000317839">
    <property type="component" value="Unassembled WGS sequence"/>
</dbReference>
<dbReference type="GO" id="GO:0016787">
    <property type="term" value="F:hydrolase activity"/>
    <property type="evidence" value="ECO:0007669"/>
    <property type="project" value="UniProtKB-KW"/>
</dbReference>
<keyword evidence="2 4" id="KW-0378">Hydrolase</keyword>
<keyword evidence="5" id="KW-1185">Reference proteome</keyword>
<proteinExistence type="inferred from homology"/>
<dbReference type="EMBL" id="VIKR01000001">
    <property type="protein sequence ID" value="TQV76994.1"/>
    <property type="molecule type" value="Genomic_DNA"/>
</dbReference>
<dbReference type="OrthoDB" id="149912at2"/>
<dbReference type="AlphaFoldDB" id="A0A545TIE2"/>
<evidence type="ECO:0000313" key="5">
    <source>
        <dbReference type="Proteomes" id="UP000317839"/>
    </source>
</evidence>
<dbReference type="RefSeq" id="WP_142888354.1">
    <property type="nucleotide sequence ID" value="NZ_VIKR01000001.1"/>
</dbReference>
<dbReference type="Pfam" id="PF00561">
    <property type="entry name" value="Abhydrolase_1"/>
    <property type="match status" value="1"/>
</dbReference>
<organism evidence="4 5">
    <name type="scientific">Aliikangiella marina</name>
    <dbReference type="NCBI Taxonomy" id="1712262"/>
    <lineage>
        <taxon>Bacteria</taxon>
        <taxon>Pseudomonadati</taxon>
        <taxon>Pseudomonadota</taxon>
        <taxon>Gammaproteobacteria</taxon>
        <taxon>Oceanospirillales</taxon>
        <taxon>Pleioneaceae</taxon>
        <taxon>Aliikangiella</taxon>
    </lineage>
</organism>
<evidence type="ECO:0000259" key="3">
    <source>
        <dbReference type="Pfam" id="PF00561"/>
    </source>
</evidence>
<dbReference type="InterPro" id="IPR000073">
    <property type="entry name" value="AB_hydrolase_1"/>
</dbReference>
<dbReference type="PANTHER" id="PTHR43798:SF14">
    <property type="entry name" value="SERINE HYDROLASE-LIKE PROTEIN DDB_G0286239"/>
    <property type="match status" value="1"/>
</dbReference>
<dbReference type="GO" id="GO:0016020">
    <property type="term" value="C:membrane"/>
    <property type="evidence" value="ECO:0007669"/>
    <property type="project" value="TreeGrafter"/>
</dbReference>
<dbReference type="PRINTS" id="PR00111">
    <property type="entry name" value="ABHYDROLASE"/>
</dbReference>
<dbReference type="SUPFAM" id="SSF53474">
    <property type="entry name" value="alpha/beta-Hydrolases"/>
    <property type="match status" value="1"/>
</dbReference>
<evidence type="ECO:0000256" key="2">
    <source>
        <dbReference type="ARBA" id="ARBA00022801"/>
    </source>
</evidence>
<comment type="similarity">
    <text evidence="1">Belongs to the AB hydrolase superfamily.</text>
</comment>
<protein>
    <submittedName>
        <fullName evidence="4">Alpha/beta hydrolase</fullName>
    </submittedName>
</protein>
<sequence>MIEYQIELGGCQCAVVEWNPSGKTLVFGLHGWLDNLATFESLIEFLPEIRLIAFDFPGHGHSAHIPAGAAYHFIDGIYFIDDLANHFQQEKINLLGHSMGGALSCLYAAAQPEKVNKLMLIESLGPLTASAEESVDLLNKALSQRSALTAKRKPVYGTFAEALAARAAASNIQADLISGIVGRGLSKVDKGYTWRADSRLRVPSATRLASDQLERILANIAAPTAVIEGSTGFFQDNSLAEARRKQFARLTSLVVEGGHHVHLEQPAECSRHINEFFLN</sequence>
<feature type="domain" description="AB hydrolase-1" evidence="3">
    <location>
        <begin position="29"/>
        <end position="265"/>
    </location>
</feature>